<evidence type="ECO:0000256" key="2">
    <source>
        <dbReference type="ARBA" id="ARBA00023027"/>
    </source>
</evidence>
<keyword evidence="2" id="KW-0520">NAD</keyword>
<gene>
    <name evidence="4" type="ORF">FEK35_23700</name>
</gene>
<evidence type="ECO:0000313" key="5">
    <source>
        <dbReference type="Proteomes" id="UP000308349"/>
    </source>
</evidence>
<comment type="caution">
    <text evidence="4">The sequence shown here is derived from an EMBL/GenBank/DDBJ whole genome shotgun (WGS) entry which is preliminary data.</text>
</comment>
<dbReference type="InterPro" id="IPR050223">
    <property type="entry name" value="D-isomer_2-hydroxyacid_DH"/>
</dbReference>
<dbReference type="PANTHER" id="PTHR10996">
    <property type="entry name" value="2-HYDROXYACID DEHYDROGENASE-RELATED"/>
    <property type="match status" value="1"/>
</dbReference>
<keyword evidence="1" id="KW-0560">Oxidoreductase</keyword>
<organism evidence="4 5">
    <name type="scientific">Nocardia cyriacigeorgica</name>
    <dbReference type="NCBI Taxonomy" id="135487"/>
    <lineage>
        <taxon>Bacteria</taxon>
        <taxon>Bacillati</taxon>
        <taxon>Actinomycetota</taxon>
        <taxon>Actinomycetes</taxon>
        <taxon>Mycobacteriales</taxon>
        <taxon>Nocardiaceae</taxon>
        <taxon>Nocardia</taxon>
    </lineage>
</organism>
<sequence length="243" mass="26797">MPNLRVLQLISSGYDHVMPWCPPGVVVCNAPTLRAQSTAEAAVTLMLISLNDVYDWFTVQNDKRWQWLPPRQCLASKSVLLVGYGSVGKQIEAMLSGFGVDIVRVARRARPGVYESDQLRMHLPTADVVVLALPLDETTFELFDQSVFAAMKPGALLVNVSRGQIVDTTALVDALRVRRIRAALDVTDPEPLPDEHPLWTAPGVVISPHVGGNPAHLPARARRFVSEQIARFARGEDLEFRVS</sequence>
<evidence type="ECO:0000256" key="1">
    <source>
        <dbReference type="ARBA" id="ARBA00023002"/>
    </source>
</evidence>
<dbReference type="GO" id="GO:0005829">
    <property type="term" value="C:cytosol"/>
    <property type="evidence" value="ECO:0007669"/>
    <property type="project" value="TreeGrafter"/>
</dbReference>
<proteinExistence type="predicted"/>
<evidence type="ECO:0000259" key="3">
    <source>
        <dbReference type="Pfam" id="PF02826"/>
    </source>
</evidence>
<dbReference type="Gene3D" id="3.40.50.720">
    <property type="entry name" value="NAD(P)-binding Rossmann-like Domain"/>
    <property type="match status" value="2"/>
</dbReference>
<reference evidence="4 5" key="1">
    <citation type="submission" date="2019-05" db="EMBL/GenBank/DDBJ databases">
        <title>Genomes sequences of two Nocardia cyriacigeorgica environmental isolates, type strains Nocardia asteroides ATCC 19247 and Nocardia cyriacigeorgica DSM 44484.</title>
        <authorList>
            <person name="Vautrin F."/>
            <person name="Bergeron E."/>
            <person name="Dubost A."/>
            <person name="Abrouk D."/>
            <person name="Rodriguez Nava V."/>
            <person name="Pujic P."/>
        </authorList>
    </citation>
    <scope>NUCLEOTIDE SEQUENCE [LARGE SCALE GENOMIC DNA]</scope>
    <source>
        <strain evidence="4 5">EML 1456</strain>
    </source>
</reference>
<dbReference type="PROSITE" id="PS00671">
    <property type="entry name" value="D_2_HYDROXYACID_DH_3"/>
    <property type="match status" value="1"/>
</dbReference>
<dbReference type="InterPro" id="IPR029753">
    <property type="entry name" value="D-isomer_DH_CS"/>
</dbReference>
<dbReference type="AlphaFoldDB" id="A0A5R8P928"/>
<dbReference type="GO" id="GO:0030267">
    <property type="term" value="F:glyoxylate reductase (NADPH) activity"/>
    <property type="evidence" value="ECO:0007669"/>
    <property type="project" value="TreeGrafter"/>
</dbReference>
<evidence type="ECO:0000313" key="4">
    <source>
        <dbReference type="EMBL" id="TLG01709.1"/>
    </source>
</evidence>
<dbReference type="InterPro" id="IPR036291">
    <property type="entry name" value="NAD(P)-bd_dom_sf"/>
</dbReference>
<dbReference type="EMBL" id="VBUU01000030">
    <property type="protein sequence ID" value="TLG01709.1"/>
    <property type="molecule type" value="Genomic_DNA"/>
</dbReference>
<dbReference type="OrthoDB" id="4324715at2"/>
<name>A0A5R8P928_9NOCA</name>
<feature type="domain" description="D-isomer specific 2-hydroxyacid dehydrogenase NAD-binding" evidence="3">
    <location>
        <begin position="44"/>
        <end position="211"/>
    </location>
</feature>
<dbReference type="Proteomes" id="UP000308349">
    <property type="component" value="Unassembled WGS sequence"/>
</dbReference>
<dbReference type="PANTHER" id="PTHR10996:SF178">
    <property type="entry name" value="2-HYDROXYACID DEHYDROGENASE YGL185C-RELATED"/>
    <property type="match status" value="1"/>
</dbReference>
<dbReference type="InterPro" id="IPR006140">
    <property type="entry name" value="D-isomer_DH_NAD-bd"/>
</dbReference>
<accession>A0A5R8P928</accession>
<dbReference type="Pfam" id="PF02826">
    <property type="entry name" value="2-Hacid_dh_C"/>
    <property type="match status" value="1"/>
</dbReference>
<dbReference type="GO" id="GO:0016618">
    <property type="term" value="F:hydroxypyruvate reductase [NAD(P)H] activity"/>
    <property type="evidence" value="ECO:0007669"/>
    <property type="project" value="TreeGrafter"/>
</dbReference>
<dbReference type="SUPFAM" id="SSF51735">
    <property type="entry name" value="NAD(P)-binding Rossmann-fold domains"/>
    <property type="match status" value="1"/>
</dbReference>
<dbReference type="GO" id="GO:0051287">
    <property type="term" value="F:NAD binding"/>
    <property type="evidence" value="ECO:0007669"/>
    <property type="project" value="InterPro"/>
</dbReference>
<protein>
    <recommendedName>
        <fullName evidence="3">D-isomer specific 2-hydroxyacid dehydrogenase NAD-binding domain-containing protein</fullName>
    </recommendedName>
</protein>